<sequence>MDSSPRLPIQPTESDAASYEAKKPIAKFHIELSSVLDPELLSLYQSPPPLDEHGKEQDWQNETLSFLYGLHFDHKYYPVPESVFEASQTFFKFAYFHLVPYCTARNLKFKSNWESHDLSGIEKSIVMKYMVPDIHGKLSKRYQAGLLRKGQIELVAAVYESMIHQWRVLMDREAREGFFEALHSGYRVLMDLVLEIRSQRLENLLLKYIAASEKADSVGVVEGIIRASRTLEDDVRRMACQDREDRDPSDWRYNYYGCRERAWVILYG</sequence>
<organism evidence="1 2">
    <name type="scientific">Ascobolus immersus RN42</name>
    <dbReference type="NCBI Taxonomy" id="1160509"/>
    <lineage>
        <taxon>Eukaryota</taxon>
        <taxon>Fungi</taxon>
        <taxon>Dikarya</taxon>
        <taxon>Ascomycota</taxon>
        <taxon>Pezizomycotina</taxon>
        <taxon>Pezizomycetes</taxon>
        <taxon>Pezizales</taxon>
        <taxon>Ascobolaceae</taxon>
        <taxon>Ascobolus</taxon>
    </lineage>
</organism>
<name>A0A3N4HSE1_ASCIM</name>
<proteinExistence type="predicted"/>
<gene>
    <name evidence="1" type="ORF">BJ508DRAFT_72395</name>
</gene>
<dbReference type="Proteomes" id="UP000275078">
    <property type="component" value="Unassembled WGS sequence"/>
</dbReference>
<dbReference type="AlphaFoldDB" id="A0A3N4HSE1"/>
<keyword evidence="2" id="KW-1185">Reference proteome</keyword>
<dbReference type="EMBL" id="ML119855">
    <property type="protein sequence ID" value="RPA72584.1"/>
    <property type="molecule type" value="Genomic_DNA"/>
</dbReference>
<evidence type="ECO:0000313" key="1">
    <source>
        <dbReference type="EMBL" id="RPA72584.1"/>
    </source>
</evidence>
<reference evidence="1 2" key="1">
    <citation type="journal article" date="2018" name="Nat. Ecol. Evol.">
        <title>Pezizomycetes genomes reveal the molecular basis of ectomycorrhizal truffle lifestyle.</title>
        <authorList>
            <person name="Murat C."/>
            <person name="Payen T."/>
            <person name="Noel B."/>
            <person name="Kuo A."/>
            <person name="Morin E."/>
            <person name="Chen J."/>
            <person name="Kohler A."/>
            <person name="Krizsan K."/>
            <person name="Balestrini R."/>
            <person name="Da Silva C."/>
            <person name="Montanini B."/>
            <person name="Hainaut M."/>
            <person name="Levati E."/>
            <person name="Barry K.W."/>
            <person name="Belfiori B."/>
            <person name="Cichocki N."/>
            <person name="Clum A."/>
            <person name="Dockter R.B."/>
            <person name="Fauchery L."/>
            <person name="Guy J."/>
            <person name="Iotti M."/>
            <person name="Le Tacon F."/>
            <person name="Lindquist E.A."/>
            <person name="Lipzen A."/>
            <person name="Malagnac F."/>
            <person name="Mello A."/>
            <person name="Molinier V."/>
            <person name="Miyauchi S."/>
            <person name="Poulain J."/>
            <person name="Riccioni C."/>
            <person name="Rubini A."/>
            <person name="Sitrit Y."/>
            <person name="Splivallo R."/>
            <person name="Traeger S."/>
            <person name="Wang M."/>
            <person name="Zifcakova L."/>
            <person name="Wipf D."/>
            <person name="Zambonelli A."/>
            <person name="Paolocci F."/>
            <person name="Nowrousian M."/>
            <person name="Ottonello S."/>
            <person name="Baldrian P."/>
            <person name="Spatafora J.W."/>
            <person name="Henrissat B."/>
            <person name="Nagy L.G."/>
            <person name="Aury J.M."/>
            <person name="Wincker P."/>
            <person name="Grigoriev I.V."/>
            <person name="Bonfante P."/>
            <person name="Martin F.M."/>
        </authorList>
    </citation>
    <scope>NUCLEOTIDE SEQUENCE [LARGE SCALE GENOMIC DNA]</scope>
    <source>
        <strain evidence="1 2">RN42</strain>
    </source>
</reference>
<evidence type="ECO:0000313" key="2">
    <source>
        <dbReference type="Proteomes" id="UP000275078"/>
    </source>
</evidence>
<accession>A0A3N4HSE1</accession>
<protein>
    <submittedName>
        <fullName evidence="1">Uncharacterized protein</fullName>
    </submittedName>
</protein>